<dbReference type="SUPFAM" id="SSF51735">
    <property type="entry name" value="NAD(P)-binding Rossmann-fold domains"/>
    <property type="match status" value="1"/>
</dbReference>
<dbReference type="InterPro" id="IPR000683">
    <property type="entry name" value="Gfo/Idh/MocA-like_OxRdtase_N"/>
</dbReference>
<organism evidence="3 4">
    <name type="scientific">Streptomyces spectabilis</name>
    <dbReference type="NCBI Taxonomy" id="68270"/>
    <lineage>
        <taxon>Bacteria</taxon>
        <taxon>Bacillati</taxon>
        <taxon>Actinomycetota</taxon>
        <taxon>Actinomycetes</taxon>
        <taxon>Kitasatosporales</taxon>
        <taxon>Streptomycetaceae</taxon>
        <taxon>Streptomyces</taxon>
    </lineage>
</organism>
<dbReference type="InterPro" id="IPR050463">
    <property type="entry name" value="Gfo/Idh/MocA_oxidrdct_glycsds"/>
</dbReference>
<evidence type="ECO:0000313" key="3">
    <source>
        <dbReference type="EMBL" id="MBB5108979.1"/>
    </source>
</evidence>
<dbReference type="GO" id="GO:0016491">
    <property type="term" value="F:oxidoreductase activity"/>
    <property type="evidence" value="ECO:0007669"/>
    <property type="project" value="UniProtKB-KW"/>
</dbReference>
<feature type="domain" description="Gfo/Idh/MocA-like oxidoreductase N-terminal" evidence="2">
    <location>
        <begin position="3"/>
        <end position="125"/>
    </location>
</feature>
<sequence length="503" mass="54982">MKNVLLIGVGPHARRSHLPALAAGQRDGLVGTVCGVDVFGAASVLTVFDSDDGPRDLPVTPVVPFSAGEQALPDAVRQTLDALVARRGIDAVVVATEPAFHMVYARWALARGLSVLLDKPLGVRPHASTDPAQAGAILTDVDDLLARYQLARRHHPDVVVSVQSQRRYHPAFWQLRDLIAEVAEATGCPVTSVQSFHSDGQWRLPDELLDLDYHGYDLGYGKCAHSGYHFFDLIPWLLAAGDASGKIADTVRVHAEVTRPVDLLAQLGVADYERLFDGFAARNRYTEVELHTALHGFGEVDASISLAFTSAGATLTLASLNLFHNSFSQRGNLAPAAALYKGNGRVRQETHIIQQGPFQALHLHSLQTLEDDSAGDRYATGGDRHIEVHVFRNNRFRPGWEPYTRLGHNDLTATADGQLAAPTQQSSRRRSMHEFLLYLNGRRDRQQMRSDLTTHRTAAALMTGTYLSMAHRYSGTLPEATLSLTPTSAAIPSLVRGREVIVR</sequence>
<comment type="caution">
    <text evidence="3">The sequence shown here is derived from an EMBL/GenBank/DDBJ whole genome shotgun (WGS) entry which is preliminary data.</text>
</comment>
<dbReference type="EMBL" id="JACHJD010000022">
    <property type="protein sequence ID" value="MBB5108979.1"/>
    <property type="molecule type" value="Genomic_DNA"/>
</dbReference>
<keyword evidence="4" id="KW-1185">Reference proteome</keyword>
<accession>A0A7W8B255</accession>
<dbReference type="Proteomes" id="UP000549009">
    <property type="component" value="Unassembled WGS sequence"/>
</dbReference>
<keyword evidence="1" id="KW-0560">Oxidoreductase</keyword>
<evidence type="ECO:0000259" key="2">
    <source>
        <dbReference type="Pfam" id="PF01408"/>
    </source>
</evidence>
<dbReference type="Gene3D" id="3.40.50.720">
    <property type="entry name" value="NAD(P)-binding Rossmann-like Domain"/>
    <property type="match status" value="1"/>
</dbReference>
<dbReference type="RefSeq" id="WP_184925946.1">
    <property type="nucleotide sequence ID" value="NZ_BMSQ01000025.1"/>
</dbReference>
<gene>
    <name evidence="3" type="ORF">FHS40_008105</name>
</gene>
<dbReference type="PANTHER" id="PTHR43818:SF11">
    <property type="entry name" value="BCDNA.GH03377"/>
    <property type="match status" value="1"/>
</dbReference>
<evidence type="ECO:0000313" key="4">
    <source>
        <dbReference type="Proteomes" id="UP000549009"/>
    </source>
</evidence>
<reference evidence="3 4" key="1">
    <citation type="submission" date="2020-08" db="EMBL/GenBank/DDBJ databases">
        <title>Genomic Encyclopedia of Type Strains, Phase III (KMG-III): the genomes of soil and plant-associated and newly described type strains.</title>
        <authorList>
            <person name="Whitman W."/>
        </authorList>
    </citation>
    <scope>NUCLEOTIDE SEQUENCE [LARGE SCALE GENOMIC DNA]</scope>
    <source>
        <strain evidence="3 4">CECT 3146</strain>
    </source>
</reference>
<dbReference type="PANTHER" id="PTHR43818">
    <property type="entry name" value="BCDNA.GH03377"/>
    <property type="match status" value="1"/>
</dbReference>
<protein>
    <submittedName>
        <fullName evidence="3">Putative dehydrogenase</fullName>
    </submittedName>
</protein>
<dbReference type="AlphaFoldDB" id="A0A7W8B255"/>
<dbReference type="GO" id="GO:0000166">
    <property type="term" value="F:nucleotide binding"/>
    <property type="evidence" value="ECO:0007669"/>
    <property type="project" value="InterPro"/>
</dbReference>
<evidence type="ECO:0000256" key="1">
    <source>
        <dbReference type="ARBA" id="ARBA00023002"/>
    </source>
</evidence>
<dbReference type="Pfam" id="PF01408">
    <property type="entry name" value="GFO_IDH_MocA"/>
    <property type="match status" value="1"/>
</dbReference>
<name>A0A7W8B255_STRST</name>
<dbReference type="InterPro" id="IPR036291">
    <property type="entry name" value="NAD(P)-bd_dom_sf"/>
</dbReference>
<proteinExistence type="predicted"/>